<comment type="caution">
    <text evidence="2">The sequence shown here is derived from an EMBL/GenBank/DDBJ whole genome shotgun (WGS) entry which is preliminary data.</text>
</comment>
<dbReference type="EMBL" id="MLJW01000104">
    <property type="protein sequence ID" value="OIQ99637.1"/>
    <property type="molecule type" value="Genomic_DNA"/>
</dbReference>
<feature type="domain" description="SnoaL-like" evidence="1">
    <location>
        <begin position="18"/>
        <end position="133"/>
    </location>
</feature>
<organism evidence="2">
    <name type="scientific">mine drainage metagenome</name>
    <dbReference type="NCBI Taxonomy" id="410659"/>
    <lineage>
        <taxon>unclassified sequences</taxon>
        <taxon>metagenomes</taxon>
        <taxon>ecological metagenomes</taxon>
    </lineage>
</organism>
<dbReference type="AlphaFoldDB" id="A0A1J5SHM4"/>
<evidence type="ECO:0000313" key="2">
    <source>
        <dbReference type="EMBL" id="OIQ99637.1"/>
    </source>
</evidence>
<dbReference type="Pfam" id="PF13474">
    <property type="entry name" value="SnoaL_3"/>
    <property type="match status" value="1"/>
</dbReference>
<accession>A0A1J5SHM4</accession>
<reference evidence="2" key="1">
    <citation type="submission" date="2016-10" db="EMBL/GenBank/DDBJ databases">
        <title>Sequence of Gallionella enrichment culture.</title>
        <authorList>
            <person name="Poehlein A."/>
            <person name="Muehling M."/>
            <person name="Daniel R."/>
        </authorList>
    </citation>
    <scope>NUCLEOTIDE SEQUENCE</scope>
</reference>
<dbReference type="InterPro" id="IPR032710">
    <property type="entry name" value="NTF2-like_dom_sf"/>
</dbReference>
<protein>
    <submittedName>
        <fullName evidence="2">SnoaL-like domain protein</fullName>
    </submittedName>
</protein>
<dbReference type="Gene3D" id="3.10.450.50">
    <property type="match status" value="1"/>
</dbReference>
<dbReference type="InterPro" id="IPR037401">
    <property type="entry name" value="SnoaL-like"/>
</dbReference>
<evidence type="ECO:0000259" key="1">
    <source>
        <dbReference type="Pfam" id="PF13474"/>
    </source>
</evidence>
<dbReference type="PANTHER" id="PTHR34957:SF1">
    <property type="entry name" value="NUCLEAR TRANSPORT FACTOR 2 (NTF2) FAMILY PROTEIN"/>
    <property type="match status" value="1"/>
</dbReference>
<proteinExistence type="predicted"/>
<name>A0A1J5SHM4_9ZZZZ</name>
<gene>
    <name evidence="2" type="ORF">GALL_183880</name>
</gene>
<dbReference type="SUPFAM" id="SSF54427">
    <property type="entry name" value="NTF2-like"/>
    <property type="match status" value="1"/>
</dbReference>
<dbReference type="PANTHER" id="PTHR34957">
    <property type="entry name" value="NUCLEAR TRANSPORT FACTOR 2 (NTF2) FAMILY PROTEIN"/>
    <property type="match status" value="1"/>
</dbReference>
<sequence>MPRSTSARAGLQSSAEAAETVFYEALQAADVDMLMRVWADEDDLVCVHPGGPRIVGAAAIRASFEQILSRGVLRITPERVLRTNTLSCAVHSVVERVQMQADPGETKFAFVLATNIYIKTPDGWRMVLHHASPGTAHEVAEVIATAERLH</sequence>